<sequence>MDNPNTPRPEDFLTELDPTRINIFYVSPNPTRPEV</sequence>
<dbReference type="EMBL" id="CAJOBC010145774">
    <property type="protein sequence ID" value="CAF4659858.1"/>
    <property type="molecule type" value="Genomic_DNA"/>
</dbReference>
<proteinExistence type="predicted"/>
<evidence type="ECO:0000313" key="2">
    <source>
        <dbReference type="Proteomes" id="UP000681722"/>
    </source>
</evidence>
<feature type="non-terminal residue" evidence="1">
    <location>
        <position position="35"/>
    </location>
</feature>
<reference evidence="1" key="1">
    <citation type="submission" date="2021-02" db="EMBL/GenBank/DDBJ databases">
        <authorList>
            <person name="Nowell W R."/>
        </authorList>
    </citation>
    <scope>NUCLEOTIDE SEQUENCE</scope>
</reference>
<organism evidence="1 2">
    <name type="scientific">Didymodactylos carnosus</name>
    <dbReference type="NCBI Taxonomy" id="1234261"/>
    <lineage>
        <taxon>Eukaryota</taxon>
        <taxon>Metazoa</taxon>
        <taxon>Spiralia</taxon>
        <taxon>Gnathifera</taxon>
        <taxon>Rotifera</taxon>
        <taxon>Eurotatoria</taxon>
        <taxon>Bdelloidea</taxon>
        <taxon>Philodinida</taxon>
        <taxon>Philodinidae</taxon>
        <taxon>Didymodactylos</taxon>
    </lineage>
</organism>
<dbReference type="AlphaFoldDB" id="A0A8S2ZUP4"/>
<gene>
    <name evidence="1" type="ORF">SRO942_LOCUS50614</name>
</gene>
<protein>
    <submittedName>
        <fullName evidence="1">Uncharacterized protein</fullName>
    </submittedName>
</protein>
<name>A0A8S2ZUP4_9BILA</name>
<accession>A0A8S2ZUP4</accession>
<dbReference type="Proteomes" id="UP000681722">
    <property type="component" value="Unassembled WGS sequence"/>
</dbReference>
<comment type="caution">
    <text evidence="1">The sequence shown here is derived from an EMBL/GenBank/DDBJ whole genome shotgun (WGS) entry which is preliminary data.</text>
</comment>
<evidence type="ECO:0000313" key="1">
    <source>
        <dbReference type="EMBL" id="CAF4659858.1"/>
    </source>
</evidence>